<dbReference type="Gene3D" id="2.40.160.60">
    <property type="entry name" value="Outer membrane protein transport protein (OMPP1/FadL/TodX)"/>
    <property type="match status" value="1"/>
</dbReference>
<dbReference type="EMBL" id="CP001804">
    <property type="protein sequence ID" value="ACY14686.1"/>
    <property type="molecule type" value="Genomic_DNA"/>
</dbReference>
<gene>
    <name evidence="1" type="ordered locus">Hoch_2141</name>
</gene>
<dbReference type="STRING" id="502025.Hoch_2141"/>
<keyword evidence="2" id="KW-1185">Reference proteome</keyword>
<organism evidence="1 2">
    <name type="scientific">Haliangium ochraceum (strain DSM 14365 / JCM 11303 / SMP-2)</name>
    <dbReference type="NCBI Taxonomy" id="502025"/>
    <lineage>
        <taxon>Bacteria</taxon>
        <taxon>Pseudomonadati</taxon>
        <taxon>Myxococcota</taxon>
        <taxon>Polyangia</taxon>
        <taxon>Haliangiales</taxon>
        <taxon>Kofleriaceae</taxon>
        <taxon>Haliangium</taxon>
    </lineage>
</organism>
<proteinExistence type="predicted"/>
<dbReference type="HOGENOM" id="CLU_599596_0_0_7"/>
<sequence length="456" mass="46724">MGLCAGLSLWLAPSPSDGIAPAAADSSDRSSARSIGRAGAGLVGEDGAAALLDNPGGLARREQWRAQVGVGVHQSPLRYRPGEDDSAAQLDDGAAASSAPLLGVQGSFASLLVGLAYLEPSELRRALPAAGDQLPAADIAALLPHRYGGVALDYSEAHLVLGAALRLNDWLALGASVGGARLHLRERRHVWAGARPRDEAFDPARDLVLTTAGSGYGLDVAVGALLAPASVPLELAASARITATGRLRGAVAAERAGDTAASQPSPTVALADAGASTSLPHLAVLRAGVRYLGERASVELDGDARVPVGGDATWQITGVELSDDSLGTVALSSVPRLFERGWQAALRASAEVELVPGFLWFHAGYAFRTGISRAATMVPVAADLDGHVLAAGVEVYGPNTTLTLGFAHTIASGQRPLTDGRRSTSVYDPAAAEPLGRGRYQGAHNALGVSLELAWE</sequence>
<accession>D0LGW4</accession>
<evidence type="ECO:0000313" key="2">
    <source>
        <dbReference type="Proteomes" id="UP000001880"/>
    </source>
</evidence>
<protein>
    <recommendedName>
        <fullName evidence="3">Membrane protein involved in aromatic hydrocarbon degradation</fullName>
    </recommendedName>
</protein>
<dbReference type="KEGG" id="hoh:Hoch_2141"/>
<name>D0LGW4_HALO1</name>
<dbReference type="RefSeq" id="WP_012827294.1">
    <property type="nucleotide sequence ID" value="NC_013440.1"/>
</dbReference>
<dbReference type="Proteomes" id="UP000001880">
    <property type="component" value="Chromosome"/>
</dbReference>
<evidence type="ECO:0008006" key="3">
    <source>
        <dbReference type="Google" id="ProtNLM"/>
    </source>
</evidence>
<dbReference type="AlphaFoldDB" id="D0LGW4"/>
<dbReference type="eggNOG" id="COG2067">
    <property type="taxonomic scope" value="Bacteria"/>
</dbReference>
<reference evidence="1 2" key="1">
    <citation type="journal article" date="2010" name="Stand. Genomic Sci.">
        <title>Complete genome sequence of Haliangium ochraceum type strain (SMP-2).</title>
        <authorList>
            <consortium name="US DOE Joint Genome Institute (JGI-PGF)"/>
            <person name="Ivanova N."/>
            <person name="Daum C."/>
            <person name="Lang E."/>
            <person name="Abt B."/>
            <person name="Kopitz M."/>
            <person name="Saunders E."/>
            <person name="Lapidus A."/>
            <person name="Lucas S."/>
            <person name="Glavina Del Rio T."/>
            <person name="Nolan M."/>
            <person name="Tice H."/>
            <person name="Copeland A."/>
            <person name="Cheng J.F."/>
            <person name="Chen F."/>
            <person name="Bruce D."/>
            <person name="Goodwin L."/>
            <person name="Pitluck S."/>
            <person name="Mavromatis K."/>
            <person name="Pati A."/>
            <person name="Mikhailova N."/>
            <person name="Chen A."/>
            <person name="Palaniappan K."/>
            <person name="Land M."/>
            <person name="Hauser L."/>
            <person name="Chang Y.J."/>
            <person name="Jeffries C.D."/>
            <person name="Detter J.C."/>
            <person name="Brettin T."/>
            <person name="Rohde M."/>
            <person name="Goker M."/>
            <person name="Bristow J."/>
            <person name="Markowitz V."/>
            <person name="Eisen J.A."/>
            <person name="Hugenholtz P."/>
            <person name="Kyrpides N.C."/>
            <person name="Klenk H.P."/>
        </authorList>
    </citation>
    <scope>NUCLEOTIDE SEQUENCE [LARGE SCALE GENOMIC DNA]</scope>
    <source>
        <strain evidence="2">DSM 14365 / CIP 107738 / JCM 11303 / AJ 13395 / SMP-2</strain>
    </source>
</reference>
<evidence type="ECO:0000313" key="1">
    <source>
        <dbReference type="EMBL" id="ACY14686.1"/>
    </source>
</evidence>